<keyword evidence="2" id="KW-1185">Reference proteome</keyword>
<accession>A0ABP7VSU9</accession>
<name>A0ABP7VSU9_9BACI</name>
<dbReference type="Proteomes" id="UP001501734">
    <property type="component" value="Unassembled WGS sequence"/>
</dbReference>
<gene>
    <name evidence="1" type="ORF">GCM10022410_17170</name>
</gene>
<evidence type="ECO:0000313" key="2">
    <source>
        <dbReference type="Proteomes" id="UP001501734"/>
    </source>
</evidence>
<sequence length="61" mass="7180">MAYYNNRREPVEEVDTKIWSCTSEECAGWMRVDYSFDEKPACPLCESEMIQETKVLPKITK</sequence>
<dbReference type="Pfam" id="PF14169">
    <property type="entry name" value="YdjO"/>
    <property type="match status" value="1"/>
</dbReference>
<reference evidence="2" key="1">
    <citation type="journal article" date="2019" name="Int. J. Syst. Evol. Microbiol.">
        <title>The Global Catalogue of Microorganisms (GCM) 10K type strain sequencing project: providing services to taxonomists for standard genome sequencing and annotation.</title>
        <authorList>
            <consortium name="The Broad Institute Genomics Platform"/>
            <consortium name="The Broad Institute Genome Sequencing Center for Infectious Disease"/>
            <person name="Wu L."/>
            <person name="Ma J."/>
        </authorList>
    </citation>
    <scope>NUCLEOTIDE SEQUENCE [LARGE SCALE GENOMIC DNA]</scope>
    <source>
        <strain evidence="2">JCM 17250</strain>
    </source>
</reference>
<proteinExistence type="predicted"/>
<evidence type="ECO:0000313" key="1">
    <source>
        <dbReference type="EMBL" id="GAA4072232.1"/>
    </source>
</evidence>
<dbReference type="EMBL" id="BAABDL010000089">
    <property type="protein sequence ID" value="GAA4072232.1"/>
    <property type="molecule type" value="Genomic_DNA"/>
</dbReference>
<comment type="caution">
    <text evidence="1">The sequence shown here is derived from an EMBL/GenBank/DDBJ whole genome shotgun (WGS) entry which is preliminary data.</text>
</comment>
<dbReference type="InterPro" id="IPR025916">
    <property type="entry name" value="YdjO"/>
</dbReference>
<organism evidence="1 2">
    <name type="scientific">Amphibacillus indicireducens</name>
    <dbReference type="NCBI Taxonomy" id="1076330"/>
    <lineage>
        <taxon>Bacteria</taxon>
        <taxon>Bacillati</taxon>
        <taxon>Bacillota</taxon>
        <taxon>Bacilli</taxon>
        <taxon>Bacillales</taxon>
        <taxon>Bacillaceae</taxon>
        <taxon>Amphibacillus</taxon>
    </lineage>
</organism>
<evidence type="ECO:0008006" key="3">
    <source>
        <dbReference type="Google" id="ProtNLM"/>
    </source>
</evidence>
<protein>
    <recommendedName>
        <fullName evidence="3">Cold-shock protein</fullName>
    </recommendedName>
</protein>
<dbReference type="RefSeq" id="WP_344912234.1">
    <property type="nucleotide sequence ID" value="NZ_BAABDL010000089.1"/>
</dbReference>